<evidence type="ECO:0000256" key="1">
    <source>
        <dbReference type="SAM" id="Phobius"/>
    </source>
</evidence>
<dbReference type="EMBL" id="OU892280">
    <property type="protein sequence ID" value="CAG9767106.1"/>
    <property type="molecule type" value="Genomic_DNA"/>
</dbReference>
<dbReference type="Proteomes" id="UP001152799">
    <property type="component" value="Chromosome 4"/>
</dbReference>
<accession>A0A9N9QNV7</accession>
<keyword evidence="3" id="KW-1185">Reference proteome</keyword>
<keyword evidence="1" id="KW-0812">Transmembrane</keyword>
<reference evidence="2" key="1">
    <citation type="submission" date="2022-01" db="EMBL/GenBank/DDBJ databases">
        <authorList>
            <person name="King R."/>
        </authorList>
    </citation>
    <scope>NUCLEOTIDE SEQUENCE</scope>
</reference>
<protein>
    <submittedName>
        <fullName evidence="2">Uncharacterized protein</fullName>
    </submittedName>
</protein>
<keyword evidence="1" id="KW-0472">Membrane</keyword>
<keyword evidence="1" id="KW-1133">Transmembrane helix</keyword>
<evidence type="ECO:0000313" key="2">
    <source>
        <dbReference type="EMBL" id="CAG9767106.1"/>
    </source>
</evidence>
<proteinExistence type="predicted"/>
<dbReference type="AlphaFoldDB" id="A0A9N9QNV7"/>
<dbReference type="OrthoDB" id="6797312at2759"/>
<organism evidence="2 3">
    <name type="scientific">Ceutorhynchus assimilis</name>
    <name type="common">cabbage seed weevil</name>
    <dbReference type="NCBI Taxonomy" id="467358"/>
    <lineage>
        <taxon>Eukaryota</taxon>
        <taxon>Metazoa</taxon>
        <taxon>Ecdysozoa</taxon>
        <taxon>Arthropoda</taxon>
        <taxon>Hexapoda</taxon>
        <taxon>Insecta</taxon>
        <taxon>Pterygota</taxon>
        <taxon>Neoptera</taxon>
        <taxon>Endopterygota</taxon>
        <taxon>Coleoptera</taxon>
        <taxon>Polyphaga</taxon>
        <taxon>Cucujiformia</taxon>
        <taxon>Curculionidae</taxon>
        <taxon>Ceutorhynchinae</taxon>
        <taxon>Ceutorhynchus</taxon>
    </lineage>
</organism>
<gene>
    <name evidence="2" type="ORF">CEUTPL_LOCUS7674</name>
</gene>
<feature type="transmembrane region" description="Helical" evidence="1">
    <location>
        <begin position="16"/>
        <end position="37"/>
    </location>
</feature>
<name>A0A9N9QNV7_9CUCU</name>
<evidence type="ECO:0000313" key="3">
    <source>
        <dbReference type="Proteomes" id="UP001152799"/>
    </source>
</evidence>
<feature type="transmembrane region" description="Helical" evidence="1">
    <location>
        <begin position="143"/>
        <end position="168"/>
    </location>
</feature>
<sequence>MSSGDPIVDSLINVEAMVWLSSNFIALAAVVQNIFYIHPPSDVRNIKAQLKTDSYSNDLWIPLYYRLIDNDRTRTFQTVLPESRTRLYRYKLRVEFLNNSILDSREWTTIGIGPQQETISKILCRNETINSTSTDSRPDASIYLIYTCIITIAVVFGILLSRMFYLIIGKSKCDYFKV</sequence>